<organism evidence="1 2">
    <name type="scientific">Physocladia obscura</name>
    <dbReference type="NCBI Taxonomy" id="109957"/>
    <lineage>
        <taxon>Eukaryota</taxon>
        <taxon>Fungi</taxon>
        <taxon>Fungi incertae sedis</taxon>
        <taxon>Chytridiomycota</taxon>
        <taxon>Chytridiomycota incertae sedis</taxon>
        <taxon>Chytridiomycetes</taxon>
        <taxon>Chytridiales</taxon>
        <taxon>Chytriomycetaceae</taxon>
        <taxon>Physocladia</taxon>
    </lineage>
</organism>
<accession>A0AAD5SX05</accession>
<sequence>MYFKLKLSPTVKKFKGQHSATGAVQIVEVNNSFWKIAFPLILGQTVLNNEAYTMLNQDIDIDHFDNFIELNNESKQFSYK</sequence>
<reference evidence="1" key="1">
    <citation type="submission" date="2020-05" db="EMBL/GenBank/DDBJ databases">
        <title>Phylogenomic resolution of chytrid fungi.</title>
        <authorList>
            <person name="Stajich J.E."/>
            <person name="Amses K."/>
            <person name="Simmons R."/>
            <person name="Seto K."/>
            <person name="Myers J."/>
            <person name="Bonds A."/>
            <person name="Quandt C.A."/>
            <person name="Barry K."/>
            <person name="Liu P."/>
            <person name="Grigoriev I."/>
            <person name="Longcore J.E."/>
            <person name="James T.Y."/>
        </authorList>
    </citation>
    <scope>NUCLEOTIDE SEQUENCE</scope>
    <source>
        <strain evidence="1">JEL0513</strain>
    </source>
</reference>
<evidence type="ECO:0000313" key="2">
    <source>
        <dbReference type="Proteomes" id="UP001211907"/>
    </source>
</evidence>
<feature type="non-terminal residue" evidence="1">
    <location>
        <position position="80"/>
    </location>
</feature>
<proteinExistence type="predicted"/>
<keyword evidence="2" id="KW-1185">Reference proteome</keyword>
<dbReference type="EMBL" id="JADGJH010001336">
    <property type="protein sequence ID" value="KAJ3114847.1"/>
    <property type="molecule type" value="Genomic_DNA"/>
</dbReference>
<comment type="caution">
    <text evidence="1">The sequence shown here is derived from an EMBL/GenBank/DDBJ whole genome shotgun (WGS) entry which is preliminary data.</text>
</comment>
<name>A0AAD5SX05_9FUNG</name>
<dbReference type="Proteomes" id="UP001211907">
    <property type="component" value="Unassembled WGS sequence"/>
</dbReference>
<dbReference type="AlphaFoldDB" id="A0AAD5SX05"/>
<evidence type="ECO:0000313" key="1">
    <source>
        <dbReference type="EMBL" id="KAJ3114847.1"/>
    </source>
</evidence>
<protein>
    <submittedName>
        <fullName evidence="1">Uncharacterized protein</fullName>
    </submittedName>
</protein>
<gene>
    <name evidence="1" type="ORF">HK100_001540</name>
</gene>